<gene>
    <name evidence="1" type="ORF">A3Q29_00280</name>
</gene>
<sequence>MKKYTQPIQQELENVNKALDTVINMGFVVLHLEIGKHSRPTFTVVSTGICKKLVELGKAARFSDDHRDGKHTVKYQYPLDNCRVVWKETL</sequence>
<keyword evidence="2" id="KW-1185">Reference proteome</keyword>
<dbReference type="Proteomes" id="UP000179588">
    <property type="component" value="Unassembled WGS sequence"/>
</dbReference>
<name>A0A1S1HV17_PROST</name>
<proteinExistence type="predicted"/>
<protein>
    <submittedName>
        <fullName evidence="1">Uncharacterized protein</fullName>
    </submittedName>
</protein>
<accession>A0A1S1HV17</accession>
<dbReference type="EMBL" id="LVIE01000001">
    <property type="protein sequence ID" value="OHT25837.1"/>
    <property type="molecule type" value="Genomic_DNA"/>
</dbReference>
<organism evidence="1 2">
    <name type="scientific">Providencia stuartii</name>
    <dbReference type="NCBI Taxonomy" id="588"/>
    <lineage>
        <taxon>Bacteria</taxon>
        <taxon>Pseudomonadati</taxon>
        <taxon>Pseudomonadota</taxon>
        <taxon>Gammaproteobacteria</taxon>
        <taxon>Enterobacterales</taxon>
        <taxon>Morganellaceae</taxon>
        <taxon>Providencia</taxon>
    </lineage>
</organism>
<evidence type="ECO:0000313" key="1">
    <source>
        <dbReference type="EMBL" id="OHT25837.1"/>
    </source>
</evidence>
<reference evidence="1 2" key="1">
    <citation type="submission" date="2016-03" db="EMBL/GenBank/DDBJ databases">
        <title>Genome sequence of Providencia stuartii strain, isolated from the salivary glands of larval Lucilia sericata.</title>
        <authorList>
            <person name="Yuan Y."/>
            <person name="Zhang Y."/>
            <person name="Fu S."/>
            <person name="Crippen T.L."/>
            <person name="Visi D."/>
            <person name="Benbow M.E."/>
            <person name="Allen M."/>
            <person name="Tomberlin J.K."/>
            <person name="Sze S.-H."/>
            <person name="Tarone A.M."/>
        </authorList>
    </citation>
    <scope>NUCLEOTIDE SEQUENCE [LARGE SCALE GENOMIC DNA]</scope>
    <source>
        <strain evidence="1 2">Crippen</strain>
    </source>
</reference>
<evidence type="ECO:0000313" key="2">
    <source>
        <dbReference type="Proteomes" id="UP000179588"/>
    </source>
</evidence>
<dbReference type="AlphaFoldDB" id="A0A1S1HV17"/>
<comment type="caution">
    <text evidence="1">The sequence shown here is derived from an EMBL/GenBank/DDBJ whole genome shotgun (WGS) entry which is preliminary data.</text>
</comment>